<dbReference type="AlphaFoldDB" id="A0A2U2BG99"/>
<accession>A0A2U2BG99</accession>
<proteinExistence type="predicted"/>
<protein>
    <submittedName>
        <fullName evidence="1">Uncharacterized protein</fullName>
    </submittedName>
</protein>
<gene>
    <name evidence="1" type="ORF">DF183_14510</name>
</gene>
<evidence type="ECO:0000313" key="2">
    <source>
        <dbReference type="Proteomes" id="UP000245216"/>
    </source>
</evidence>
<dbReference type="Proteomes" id="UP000245216">
    <property type="component" value="Unassembled WGS sequence"/>
</dbReference>
<reference evidence="1 2" key="1">
    <citation type="submission" date="2018-05" db="EMBL/GenBank/DDBJ databases">
        <title>Genome Sequence of an Efficient Indole-Degrading Bacterium, Alcaligenes sp.YBY.</title>
        <authorList>
            <person name="Yang B."/>
        </authorList>
    </citation>
    <scope>NUCLEOTIDE SEQUENCE [LARGE SCALE GENOMIC DNA]</scope>
    <source>
        <strain evidence="1 2">YBY</strain>
    </source>
</reference>
<evidence type="ECO:0000313" key="1">
    <source>
        <dbReference type="EMBL" id="PWE13044.1"/>
    </source>
</evidence>
<organism evidence="1 2">
    <name type="scientific">Alcaligenes faecalis</name>
    <dbReference type="NCBI Taxonomy" id="511"/>
    <lineage>
        <taxon>Bacteria</taxon>
        <taxon>Pseudomonadati</taxon>
        <taxon>Pseudomonadota</taxon>
        <taxon>Betaproteobacteria</taxon>
        <taxon>Burkholderiales</taxon>
        <taxon>Alcaligenaceae</taxon>
        <taxon>Alcaligenes</taxon>
    </lineage>
</organism>
<reference evidence="1 2" key="2">
    <citation type="submission" date="2018-05" db="EMBL/GenBank/DDBJ databases">
        <authorList>
            <person name="Lanie J.A."/>
            <person name="Ng W.-L."/>
            <person name="Kazmierczak K.M."/>
            <person name="Andrzejewski T.M."/>
            <person name="Davidsen T.M."/>
            <person name="Wayne K.J."/>
            <person name="Tettelin H."/>
            <person name="Glass J.I."/>
            <person name="Rusch D."/>
            <person name="Podicherti R."/>
            <person name="Tsui H.-C.T."/>
            <person name="Winkler M.E."/>
        </authorList>
    </citation>
    <scope>NUCLEOTIDE SEQUENCE [LARGE SCALE GENOMIC DNA]</scope>
    <source>
        <strain evidence="1 2">YBY</strain>
    </source>
</reference>
<dbReference type="EMBL" id="QEXO01000004">
    <property type="protein sequence ID" value="PWE13044.1"/>
    <property type="molecule type" value="Genomic_DNA"/>
</dbReference>
<sequence>MNNEPAQLELNFPIEPEVSLEQAVSQPLSPTPNATVVSLSCFRDQRAQQKKIEDEHDLMAWIRARVEHLQA</sequence>
<comment type="caution">
    <text evidence="1">The sequence shown here is derived from an EMBL/GenBank/DDBJ whole genome shotgun (WGS) entry which is preliminary data.</text>
</comment>
<name>A0A2U2BG99_ALCFA</name>
<dbReference type="RefSeq" id="WP_146192507.1">
    <property type="nucleotide sequence ID" value="NZ_QEXO01000004.1"/>
</dbReference>